<sequence length="327" mass="36384">MGSSLSSQPDLPEVDLKGKVIIVTGANAGIGYETAKSLAQMGAKVILACRSETKALGAIDRMKQEHNEEQEVKGRSKVKSQVEELDLVYMNLDLGSLASTTNFAESFKARGLPLHALVCNAGMAYGPDEPSVDGLEIHFQVNYLSHFLLILQLLPVLKSSGPNSRVVLVASLAYRFARWNEEDIQGTNENKTTIYSNTKLYQIMQMLALERRLEGSGIGIFSVHPGIVETELVKREGQRIPTMTSLFARLGMSTHFLRNPFKGALTTLHAAANPTYDGKTALYFENSKPHSLTSLPRDRWKQEHLWKYSVECLRNYITEDMLDIFTS</sequence>
<reference evidence="4" key="1">
    <citation type="submission" date="2015-02" db="EMBL/GenBank/DDBJ databases">
        <title>Genome sequencing for Strongylocentrotus purpuratus.</title>
        <authorList>
            <person name="Murali S."/>
            <person name="Liu Y."/>
            <person name="Vee V."/>
            <person name="English A."/>
            <person name="Wang M."/>
            <person name="Skinner E."/>
            <person name="Han Y."/>
            <person name="Muzny D.M."/>
            <person name="Worley K.C."/>
            <person name="Gibbs R.A."/>
        </authorList>
    </citation>
    <scope>NUCLEOTIDE SEQUENCE</scope>
</reference>
<dbReference type="Pfam" id="PF00106">
    <property type="entry name" value="adh_short"/>
    <property type="match status" value="2"/>
</dbReference>
<keyword evidence="4" id="KW-1185">Reference proteome</keyword>
<reference evidence="3" key="2">
    <citation type="submission" date="2021-01" db="UniProtKB">
        <authorList>
            <consortium name="EnsemblMetazoa"/>
        </authorList>
    </citation>
    <scope>IDENTIFICATION</scope>
</reference>
<dbReference type="Gene3D" id="3.40.50.720">
    <property type="entry name" value="NAD(P)-binding Rossmann-like Domain"/>
    <property type="match status" value="1"/>
</dbReference>
<dbReference type="RefSeq" id="XP_030849382.1">
    <property type="nucleotide sequence ID" value="XM_030993522.1"/>
</dbReference>
<dbReference type="GO" id="GO:0016491">
    <property type="term" value="F:oxidoreductase activity"/>
    <property type="evidence" value="ECO:0007669"/>
    <property type="project" value="UniProtKB-KW"/>
</dbReference>
<proteinExistence type="inferred from homology"/>
<dbReference type="OrthoDB" id="191139at2759"/>
<accession>A0A7M7PEB4</accession>
<dbReference type="PANTHER" id="PTHR24320">
    <property type="entry name" value="RETINOL DEHYDROGENASE"/>
    <property type="match status" value="1"/>
</dbReference>
<evidence type="ECO:0000256" key="2">
    <source>
        <dbReference type="ARBA" id="ARBA00023002"/>
    </source>
</evidence>
<dbReference type="OMA" id="HNDEREL"/>
<dbReference type="EnsemblMetazoa" id="XM_030993522">
    <property type="protein sequence ID" value="XP_030849382"/>
    <property type="gene ID" value="LOC763589"/>
</dbReference>
<dbReference type="PANTHER" id="PTHR24320:SF152">
    <property type="entry name" value="SHORT-CHAIN DEHYDROGENASE_REDUCTASE FAMILY PROTEIN"/>
    <property type="match status" value="1"/>
</dbReference>
<dbReference type="KEGG" id="spu:763589"/>
<dbReference type="InParanoid" id="A0A7M7PEB4"/>
<dbReference type="GeneID" id="763589"/>
<dbReference type="SUPFAM" id="SSF51735">
    <property type="entry name" value="NAD(P)-binding Rossmann-fold domains"/>
    <property type="match status" value="1"/>
</dbReference>
<protein>
    <submittedName>
        <fullName evidence="3">Uncharacterized protein</fullName>
    </submittedName>
</protein>
<dbReference type="AlphaFoldDB" id="A0A7M7PEB4"/>
<dbReference type="InterPro" id="IPR036291">
    <property type="entry name" value="NAD(P)-bd_dom_sf"/>
</dbReference>
<dbReference type="InterPro" id="IPR002347">
    <property type="entry name" value="SDR_fam"/>
</dbReference>
<evidence type="ECO:0000313" key="4">
    <source>
        <dbReference type="Proteomes" id="UP000007110"/>
    </source>
</evidence>
<dbReference type="PRINTS" id="PR00081">
    <property type="entry name" value="GDHRDH"/>
</dbReference>
<evidence type="ECO:0000313" key="3">
    <source>
        <dbReference type="EnsemblMetazoa" id="XP_030849382"/>
    </source>
</evidence>
<name>A0A7M7PEB4_STRPU</name>
<comment type="similarity">
    <text evidence="1">Belongs to the short-chain dehydrogenases/reductases (SDR) family.</text>
</comment>
<keyword evidence="2" id="KW-0560">Oxidoreductase</keyword>
<organism evidence="3 4">
    <name type="scientific">Strongylocentrotus purpuratus</name>
    <name type="common">Purple sea urchin</name>
    <dbReference type="NCBI Taxonomy" id="7668"/>
    <lineage>
        <taxon>Eukaryota</taxon>
        <taxon>Metazoa</taxon>
        <taxon>Echinodermata</taxon>
        <taxon>Eleutherozoa</taxon>
        <taxon>Echinozoa</taxon>
        <taxon>Echinoidea</taxon>
        <taxon>Euechinoidea</taxon>
        <taxon>Echinacea</taxon>
        <taxon>Camarodonta</taxon>
        <taxon>Echinidea</taxon>
        <taxon>Strongylocentrotidae</taxon>
        <taxon>Strongylocentrotus</taxon>
    </lineage>
</organism>
<dbReference type="Proteomes" id="UP000007110">
    <property type="component" value="Unassembled WGS sequence"/>
</dbReference>
<evidence type="ECO:0000256" key="1">
    <source>
        <dbReference type="ARBA" id="ARBA00006484"/>
    </source>
</evidence>